<keyword evidence="1" id="KW-0732">Signal</keyword>
<dbReference type="EMBL" id="JAHIBW010000002">
    <property type="protein sequence ID" value="KAG7312830.1"/>
    <property type="molecule type" value="Genomic_DNA"/>
</dbReference>
<feature type="chain" id="PRO_5045080831" evidence="1">
    <location>
        <begin position="21"/>
        <end position="215"/>
    </location>
</feature>
<reference evidence="2 3" key="1">
    <citation type="submission" date="2021-06" db="EMBL/GenBank/DDBJ databases">
        <title>A haploid diamondback moth (Plutella xylostella L.) genome assembly resolves 31 chromosomes and identifies a diamide resistance mutation.</title>
        <authorList>
            <person name="Ward C.M."/>
            <person name="Perry K.D."/>
            <person name="Baker G."/>
            <person name="Powis K."/>
            <person name="Heckel D.G."/>
            <person name="Baxter S.W."/>
        </authorList>
    </citation>
    <scope>NUCLEOTIDE SEQUENCE [LARGE SCALE GENOMIC DNA]</scope>
    <source>
        <strain evidence="2 3">LV</strain>
        <tissue evidence="2">Single pupa</tissue>
    </source>
</reference>
<accession>A0ABQ7R6A1</accession>
<proteinExistence type="predicted"/>
<evidence type="ECO:0000256" key="1">
    <source>
        <dbReference type="SAM" id="SignalP"/>
    </source>
</evidence>
<organism evidence="2 3">
    <name type="scientific">Plutella xylostella</name>
    <name type="common">Diamondback moth</name>
    <name type="synonym">Plutella maculipennis</name>
    <dbReference type="NCBI Taxonomy" id="51655"/>
    <lineage>
        <taxon>Eukaryota</taxon>
        <taxon>Metazoa</taxon>
        <taxon>Ecdysozoa</taxon>
        <taxon>Arthropoda</taxon>
        <taxon>Hexapoda</taxon>
        <taxon>Insecta</taxon>
        <taxon>Pterygota</taxon>
        <taxon>Neoptera</taxon>
        <taxon>Endopterygota</taxon>
        <taxon>Lepidoptera</taxon>
        <taxon>Glossata</taxon>
        <taxon>Ditrysia</taxon>
        <taxon>Yponomeutoidea</taxon>
        <taxon>Plutellidae</taxon>
        <taxon>Plutella</taxon>
    </lineage>
</organism>
<dbReference type="Proteomes" id="UP000823941">
    <property type="component" value="Chromosome 2"/>
</dbReference>
<gene>
    <name evidence="2" type="ORF">JYU34_001212</name>
</gene>
<protein>
    <submittedName>
        <fullName evidence="2">Uncharacterized protein</fullName>
    </submittedName>
</protein>
<feature type="signal peptide" evidence="1">
    <location>
        <begin position="1"/>
        <end position="20"/>
    </location>
</feature>
<comment type="caution">
    <text evidence="2">The sequence shown here is derived from an EMBL/GenBank/DDBJ whole genome shotgun (WGS) entry which is preliminary data.</text>
</comment>
<evidence type="ECO:0000313" key="3">
    <source>
        <dbReference type="Proteomes" id="UP000823941"/>
    </source>
</evidence>
<evidence type="ECO:0000313" key="2">
    <source>
        <dbReference type="EMBL" id="KAG7312830.1"/>
    </source>
</evidence>
<name>A0ABQ7R6A1_PLUXY</name>
<keyword evidence="3" id="KW-1185">Reference proteome</keyword>
<sequence>MVSKAFIVVCTVALVQAVYGQCGCGLNNYAPVVNQVSPVVGCGSNLGINGLGINNLGINNYAGLNSYGNIGNAISYPESVLSISSGSYVTPNGISILAENLEIGGQVGVAGSMPFVGAVSMGGVAPTSGQATVAYNSAPGVGLTDAGCGQGLAGNGYGLGNGLVGNGYGIGNGLIGNGLIGNGLIGNGLIGNGVGCGNVGYIGNNLGNNVGCGCY</sequence>